<feature type="compositionally biased region" description="Basic and acidic residues" evidence="2">
    <location>
        <begin position="125"/>
        <end position="136"/>
    </location>
</feature>
<feature type="region of interest" description="Disordered" evidence="2">
    <location>
        <begin position="59"/>
        <end position="84"/>
    </location>
</feature>
<feature type="compositionally biased region" description="Polar residues" evidence="2">
    <location>
        <begin position="67"/>
        <end position="81"/>
    </location>
</feature>
<sequence>MIRLNLKKSKYKMHNSNQKLRKANNEFRSINTNRIPKKLHFGFQGFAASTSITATIPNGKITGPVSEKTSIQQRKPWNSSPKLEDRHPAIKAVTPGTTQDVVYKPFKARPVPGSHYEPYRPVLPSEKHRPAAKELDASEDGDQTTDILLDGPASLRNQLRSLFDPVNYYFNHRTWHLRPSDAEHVFESRNITETAADENKVVTKVPPMANVMKASTPIANAVQRKE</sequence>
<evidence type="ECO:0000313" key="4">
    <source>
        <dbReference type="Proteomes" id="UP001234178"/>
    </source>
</evidence>
<keyword evidence="1" id="KW-0175">Coiled coil</keyword>
<accession>A0ABR0A1D5</accession>
<reference evidence="3 4" key="1">
    <citation type="journal article" date="2023" name="Nucleic Acids Res.">
        <title>The hologenome of Daphnia magna reveals possible DNA methylation and microbiome-mediated evolution of the host genome.</title>
        <authorList>
            <person name="Chaturvedi A."/>
            <person name="Li X."/>
            <person name="Dhandapani V."/>
            <person name="Marshall H."/>
            <person name="Kissane S."/>
            <person name="Cuenca-Cambronero M."/>
            <person name="Asole G."/>
            <person name="Calvet F."/>
            <person name="Ruiz-Romero M."/>
            <person name="Marangio P."/>
            <person name="Guigo R."/>
            <person name="Rago D."/>
            <person name="Mirbahai L."/>
            <person name="Eastwood N."/>
            <person name="Colbourne J.K."/>
            <person name="Zhou J."/>
            <person name="Mallon E."/>
            <person name="Orsini L."/>
        </authorList>
    </citation>
    <scope>NUCLEOTIDE SEQUENCE [LARGE SCALE GENOMIC DNA]</scope>
    <source>
        <strain evidence="3">LRV0_1</strain>
    </source>
</reference>
<name>A0ABR0A1D5_9CRUS</name>
<dbReference type="EMBL" id="JAOYFB010000036">
    <property type="protein sequence ID" value="KAK4018981.1"/>
    <property type="molecule type" value="Genomic_DNA"/>
</dbReference>
<organism evidence="3 4">
    <name type="scientific">Daphnia magna</name>
    <dbReference type="NCBI Taxonomy" id="35525"/>
    <lineage>
        <taxon>Eukaryota</taxon>
        <taxon>Metazoa</taxon>
        <taxon>Ecdysozoa</taxon>
        <taxon>Arthropoda</taxon>
        <taxon>Crustacea</taxon>
        <taxon>Branchiopoda</taxon>
        <taxon>Diplostraca</taxon>
        <taxon>Cladocera</taxon>
        <taxon>Anomopoda</taxon>
        <taxon>Daphniidae</taxon>
        <taxon>Daphnia</taxon>
    </lineage>
</organism>
<feature type="coiled-coil region" evidence="1">
    <location>
        <begin position="6"/>
        <end position="33"/>
    </location>
</feature>
<dbReference type="Proteomes" id="UP001234178">
    <property type="component" value="Unassembled WGS sequence"/>
</dbReference>
<evidence type="ECO:0000256" key="1">
    <source>
        <dbReference type="SAM" id="Coils"/>
    </source>
</evidence>
<feature type="region of interest" description="Disordered" evidence="2">
    <location>
        <begin position="112"/>
        <end position="148"/>
    </location>
</feature>
<proteinExistence type="predicted"/>
<evidence type="ECO:0000313" key="3">
    <source>
        <dbReference type="EMBL" id="KAK4018981.1"/>
    </source>
</evidence>
<evidence type="ECO:0000256" key="2">
    <source>
        <dbReference type="SAM" id="MobiDB-lite"/>
    </source>
</evidence>
<gene>
    <name evidence="3" type="ORF">OUZ56_001015</name>
</gene>
<comment type="caution">
    <text evidence="3">The sequence shown here is derived from an EMBL/GenBank/DDBJ whole genome shotgun (WGS) entry which is preliminary data.</text>
</comment>
<keyword evidence="4" id="KW-1185">Reference proteome</keyword>
<protein>
    <submittedName>
        <fullName evidence="3">Uncharacterized protein</fullName>
    </submittedName>
</protein>